<dbReference type="InterPro" id="IPR004839">
    <property type="entry name" value="Aminotransferase_I/II_large"/>
</dbReference>
<comment type="catalytic activity">
    <reaction evidence="9">
        <text>L-histidinol phosphate + 2-oxoglutarate = 3-(imidazol-4-yl)-2-oxopropyl phosphate + L-glutamate</text>
        <dbReference type="Rhea" id="RHEA:23744"/>
        <dbReference type="ChEBI" id="CHEBI:16810"/>
        <dbReference type="ChEBI" id="CHEBI:29985"/>
        <dbReference type="ChEBI" id="CHEBI:57766"/>
        <dbReference type="ChEBI" id="CHEBI:57980"/>
        <dbReference type="EC" id="2.6.1.9"/>
    </reaction>
</comment>
<dbReference type="InterPro" id="IPR015421">
    <property type="entry name" value="PyrdxlP-dep_Trfase_major"/>
</dbReference>
<evidence type="ECO:0000256" key="3">
    <source>
        <dbReference type="ARBA" id="ARBA00012748"/>
    </source>
</evidence>
<proteinExistence type="inferred from homology"/>
<dbReference type="InterPro" id="IPR015424">
    <property type="entry name" value="PyrdxlP-dep_Trfase"/>
</dbReference>
<comment type="pathway">
    <text evidence="1">Amino-acid biosynthesis; L-histidine biosynthesis; L-histidine from 5-phospho-alpha-D-ribose 1-diphosphate: step 7/9.</text>
</comment>
<dbReference type="Gene3D" id="3.40.640.10">
    <property type="entry name" value="Type I PLP-dependent aspartate aminotransferase-like (Major domain)"/>
    <property type="match status" value="1"/>
</dbReference>
<dbReference type="GO" id="GO:0030170">
    <property type="term" value="F:pyridoxal phosphate binding"/>
    <property type="evidence" value="ECO:0007669"/>
    <property type="project" value="InterPro"/>
</dbReference>
<accession>A0A846WVK2</accession>
<feature type="domain" description="Aminotransferase class I/classII large" evidence="11">
    <location>
        <begin position="26"/>
        <end position="349"/>
    </location>
</feature>
<dbReference type="Pfam" id="PF00155">
    <property type="entry name" value="Aminotran_1_2"/>
    <property type="match status" value="1"/>
</dbReference>
<gene>
    <name evidence="12" type="ORF">HGA05_26310</name>
</gene>
<dbReference type="AlphaFoldDB" id="A0A846WVK2"/>
<dbReference type="EMBL" id="JAAXPC010000028">
    <property type="protein sequence ID" value="NKY05077.1"/>
    <property type="molecule type" value="Genomic_DNA"/>
</dbReference>
<dbReference type="Gene3D" id="3.90.1150.10">
    <property type="entry name" value="Aspartate Aminotransferase, domain 1"/>
    <property type="match status" value="1"/>
</dbReference>
<evidence type="ECO:0000256" key="4">
    <source>
        <dbReference type="ARBA" id="ARBA00022576"/>
    </source>
</evidence>
<dbReference type="GO" id="GO:0004400">
    <property type="term" value="F:histidinol-phosphate transaminase activity"/>
    <property type="evidence" value="ECO:0007669"/>
    <property type="project" value="UniProtKB-EC"/>
</dbReference>
<reference evidence="12 13" key="1">
    <citation type="submission" date="2020-04" db="EMBL/GenBank/DDBJ databases">
        <title>MicrobeNet Type strains.</title>
        <authorList>
            <person name="Nicholson A.C."/>
        </authorList>
    </citation>
    <scope>NUCLEOTIDE SEQUENCE [LARGE SCALE GENOMIC DNA]</scope>
    <source>
        <strain evidence="12 13">ATCC BAA-14</strain>
    </source>
</reference>
<evidence type="ECO:0000259" key="11">
    <source>
        <dbReference type="Pfam" id="PF00155"/>
    </source>
</evidence>
<evidence type="ECO:0000256" key="6">
    <source>
        <dbReference type="ARBA" id="ARBA00022679"/>
    </source>
</evidence>
<dbReference type="PANTHER" id="PTHR43643:SF6">
    <property type="entry name" value="HISTIDINOL-PHOSPHATE AMINOTRANSFERASE"/>
    <property type="match status" value="1"/>
</dbReference>
<evidence type="ECO:0000256" key="2">
    <source>
        <dbReference type="ARBA" id="ARBA00007970"/>
    </source>
</evidence>
<evidence type="ECO:0000256" key="9">
    <source>
        <dbReference type="ARBA" id="ARBA00047481"/>
    </source>
</evidence>
<feature type="region of interest" description="Disordered" evidence="10">
    <location>
        <begin position="1"/>
        <end position="23"/>
    </location>
</feature>
<evidence type="ECO:0000256" key="7">
    <source>
        <dbReference type="ARBA" id="ARBA00022898"/>
    </source>
</evidence>
<keyword evidence="5" id="KW-0028">Amino-acid biosynthesis</keyword>
<evidence type="ECO:0000313" key="13">
    <source>
        <dbReference type="Proteomes" id="UP000563898"/>
    </source>
</evidence>
<evidence type="ECO:0000256" key="8">
    <source>
        <dbReference type="ARBA" id="ARBA00023102"/>
    </source>
</evidence>
<comment type="caution">
    <text evidence="12">The sequence shown here is derived from an EMBL/GenBank/DDBJ whole genome shotgun (WGS) entry which is preliminary data.</text>
</comment>
<keyword evidence="7" id="KW-0663">Pyridoxal phosphate</keyword>
<evidence type="ECO:0000256" key="1">
    <source>
        <dbReference type="ARBA" id="ARBA00005011"/>
    </source>
</evidence>
<keyword evidence="8" id="KW-0368">Histidine biosynthesis</keyword>
<dbReference type="PANTHER" id="PTHR43643">
    <property type="entry name" value="HISTIDINOL-PHOSPHATE AMINOTRANSFERASE 2"/>
    <property type="match status" value="1"/>
</dbReference>
<evidence type="ECO:0000313" key="12">
    <source>
        <dbReference type="EMBL" id="NKY05077.1"/>
    </source>
</evidence>
<evidence type="ECO:0000256" key="5">
    <source>
        <dbReference type="ARBA" id="ARBA00022605"/>
    </source>
</evidence>
<dbReference type="InterPro" id="IPR015422">
    <property type="entry name" value="PyrdxlP-dep_Trfase_small"/>
</dbReference>
<dbReference type="GO" id="GO:0000105">
    <property type="term" value="P:L-histidine biosynthetic process"/>
    <property type="evidence" value="ECO:0007669"/>
    <property type="project" value="UniProtKB-KW"/>
</dbReference>
<sequence length="357" mass="38143">MTRHLRPAPDPPLQISSQRSAAPQRVRLDLNESAYGPLPSLARALTDAVPSLNRYPEFLPHRTRRTIAGHLGVDDDAVTVGPGATGVLAAALHCAVRHGARRGVSSPELLTPIPTFGGYPILAGSLGLRLRGVSLDVRGRPDLQKLYERVGPETVAVAVCSPHNPTGAVLDCSELLDFCTALPDDVTVIIDQAYLEFSDTAPDLAELLAAHSRVVAVRTFSKAHGLAGLRVGYGVGPIPLIDELRSHEVPFAVGSLAELAVPLTLDLSDELSERVRRMRIERRYLATRLRAVGANALPSQANFLFLPGAEGVALGEILGACGISVTPYRPHGLRITIGDRYDTERVIRTLETVAASA</sequence>
<dbReference type="CDD" id="cd00609">
    <property type="entry name" value="AAT_like"/>
    <property type="match status" value="1"/>
</dbReference>
<dbReference type="EC" id="2.6.1.9" evidence="3"/>
<keyword evidence="4 12" id="KW-0032">Aminotransferase</keyword>
<dbReference type="Proteomes" id="UP000563898">
    <property type="component" value="Unassembled WGS sequence"/>
</dbReference>
<comment type="similarity">
    <text evidence="2">Belongs to the class-II pyridoxal-phosphate-dependent aminotransferase family. Histidinol-phosphate aminotransferase subfamily.</text>
</comment>
<evidence type="ECO:0000256" key="10">
    <source>
        <dbReference type="SAM" id="MobiDB-lite"/>
    </source>
</evidence>
<dbReference type="SUPFAM" id="SSF53383">
    <property type="entry name" value="PLP-dependent transferases"/>
    <property type="match status" value="1"/>
</dbReference>
<organism evidence="12 13">
    <name type="scientific">Gordonia polyisoprenivorans</name>
    <dbReference type="NCBI Taxonomy" id="84595"/>
    <lineage>
        <taxon>Bacteria</taxon>
        <taxon>Bacillati</taxon>
        <taxon>Actinomycetota</taxon>
        <taxon>Actinomycetes</taxon>
        <taxon>Mycobacteriales</taxon>
        <taxon>Gordoniaceae</taxon>
        <taxon>Gordonia</taxon>
    </lineage>
</organism>
<name>A0A846WVK2_9ACTN</name>
<dbReference type="RefSeq" id="WP_006367948.1">
    <property type="nucleotide sequence ID" value="NZ_JAAXPC010000028.1"/>
</dbReference>
<keyword evidence="6 12" id="KW-0808">Transferase</keyword>
<dbReference type="InterPro" id="IPR050106">
    <property type="entry name" value="HistidinolP_aminotransfase"/>
</dbReference>
<protein>
    <recommendedName>
        <fullName evidence="3">histidinol-phosphate transaminase</fullName>
        <ecNumber evidence="3">2.6.1.9</ecNumber>
    </recommendedName>
</protein>